<accession>A0A8C6ULV7</accession>
<dbReference type="PANTHER" id="PTHR47147:SF1">
    <property type="entry name" value="SYNCOILIN"/>
    <property type="match status" value="1"/>
</dbReference>
<feature type="coiled-coil region" evidence="1">
    <location>
        <begin position="259"/>
        <end position="318"/>
    </location>
</feature>
<evidence type="ECO:0000256" key="2">
    <source>
        <dbReference type="SAM" id="MobiDB-lite"/>
    </source>
</evidence>
<feature type="region of interest" description="Disordered" evidence="2">
    <location>
        <begin position="1"/>
        <end position="22"/>
    </location>
</feature>
<evidence type="ECO:0008006" key="5">
    <source>
        <dbReference type="Google" id="ProtNLM"/>
    </source>
</evidence>
<dbReference type="GO" id="GO:0005882">
    <property type="term" value="C:intermediate filament"/>
    <property type="evidence" value="ECO:0007669"/>
    <property type="project" value="InterPro"/>
</dbReference>
<dbReference type="AlphaFoldDB" id="A0A8C6ULV7"/>
<dbReference type="Ensembl" id="ENSNMLT00000041542.1">
    <property type="protein sequence ID" value="ENSNMLP00000037305.1"/>
    <property type="gene ID" value="ENSNMLG00000023087.1"/>
</dbReference>
<evidence type="ECO:0000313" key="3">
    <source>
        <dbReference type="Ensembl" id="ENSNMLP00000037305.1"/>
    </source>
</evidence>
<keyword evidence="1" id="KW-0175">Coiled coil</keyword>
<protein>
    <recommendedName>
        <fullName evidence="5">Syncoilin</fullName>
    </recommendedName>
</protein>
<reference evidence="3" key="2">
    <citation type="submission" date="2025-09" db="UniProtKB">
        <authorList>
            <consortium name="Ensembl"/>
        </authorList>
    </citation>
    <scope>IDENTIFICATION</scope>
</reference>
<feature type="region of interest" description="Disordered" evidence="2">
    <location>
        <begin position="165"/>
        <end position="195"/>
    </location>
</feature>
<dbReference type="InterPro" id="IPR027702">
    <property type="entry name" value="Syncoilin"/>
</dbReference>
<keyword evidence="4" id="KW-1185">Reference proteome</keyword>
<feature type="compositionally biased region" description="Polar residues" evidence="2">
    <location>
        <begin position="10"/>
        <end position="22"/>
    </location>
</feature>
<evidence type="ECO:0000313" key="4">
    <source>
        <dbReference type="Proteomes" id="UP000694523"/>
    </source>
</evidence>
<sequence length="345" mass="40281">MEHMKEDDLQNGNNCLNTSNPYEQSTVDITSIPREVYSHHISIQTDSTDMDTLGQIFECCIEEVHRLETHRDKLIEEYVQLQKPMMEVVRHLRDRLVEAQRLLAQVQLDYISVYEDVQQVKRRLFIAARDCIQSQVTLAKHQYEVAQSGVTQEEHKTTIESLTEEKSDLQNTQRERVSHLKSQAKPRSRTMSDSMSLCRQVSLRLQRRLSGSLKTLESWYEPRLMALLRRKQMGDEALKKSREQATDLQAQLGPLREDVHRLETQRTSLEQRITLMEEDGEQNLNKHKENVEKLKGVLNDLELEFEVQRNSKNSLQELKEGLMRELTFLRGSEEGGTEDQFLSKS</sequence>
<proteinExistence type="predicted"/>
<name>A0A8C6ULV7_9GOBI</name>
<organism evidence="3 4">
    <name type="scientific">Neogobius melanostomus</name>
    <name type="common">round goby</name>
    <dbReference type="NCBI Taxonomy" id="47308"/>
    <lineage>
        <taxon>Eukaryota</taxon>
        <taxon>Metazoa</taxon>
        <taxon>Chordata</taxon>
        <taxon>Craniata</taxon>
        <taxon>Vertebrata</taxon>
        <taxon>Euteleostomi</taxon>
        <taxon>Actinopterygii</taxon>
        <taxon>Neopterygii</taxon>
        <taxon>Teleostei</taxon>
        <taxon>Neoteleostei</taxon>
        <taxon>Acanthomorphata</taxon>
        <taxon>Gobiaria</taxon>
        <taxon>Gobiiformes</taxon>
        <taxon>Gobioidei</taxon>
        <taxon>Gobiidae</taxon>
        <taxon>Benthophilinae</taxon>
        <taxon>Neogobiini</taxon>
        <taxon>Neogobius</taxon>
    </lineage>
</organism>
<dbReference type="Proteomes" id="UP000694523">
    <property type="component" value="Unplaced"/>
</dbReference>
<dbReference type="PANTHER" id="PTHR47147">
    <property type="entry name" value="SYNCOILIN"/>
    <property type="match status" value="1"/>
</dbReference>
<reference evidence="3" key="1">
    <citation type="submission" date="2025-08" db="UniProtKB">
        <authorList>
            <consortium name="Ensembl"/>
        </authorList>
    </citation>
    <scope>IDENTIFICATION</scope>
</reference>
<evidence type="ECO:0000256" key="1">
    <source>
        <dbReference type="SAM" id="Coils"/>
    </source>
</evidence>
<feature type="compositionally biased region" description="Basic and acidic residues" evidence="2">
    <location>
        <begin position="165"/>
        <end position="178"/>
    </location>
</feature>